<organism evidence="2 3">
    <name type="scientific">Plantactinospora endophytica</name>
    <dbReference type="NCBI Taxonomy" id="673535"/>
    <lineage>
        <taxon>Bacteria</taxon>
        <taxon>Bacillati</taxon>
        <taxon>Actinomycetota</taxon>
        <taxon>Actinomycetes</taxon>
        <taxon>Micromonosporales</taxon>
        <taxon>Micromonosporaceae</taxon>
        <taxon>Plantactinospora</taxon>
    </lineage>
</organism>
<feature type="chain" id="PRO_5045597461" description="DUF11 domain-containing protein" evidence="1">
    <location>
        <begin position="27"/>
        <end position="285"/>
    </location>
</feature>
<dbReference type="SUPFAM" id="SSF117074">
    <property type="entry name" value="Hypothetical protein PA1324"/>
    <property type="match status" value="1"/>
</dbReference>
<gene>
    <name evidence="2" type="ORF">Pen02_01490</name>
</gene>
<reference evidence="2 3" key="1">
    <citation type="submission" date="2021-01" db="EMBL/GenBank/DDBJ databases">
        <title>Whole genome shotgun sequence of Plantactinospora endophytica NBRC 110450.</title>
        <authorList>
            <person name="Komaki H."/>
            <person name="Tamura T."/>
        </authorList>
    </citation>
    <scope>NUCLEOTIDE SEQUENCE [LARGE SCALE GENOMIC DNA]</scope>
    <source>
        <strain evidence="2 3">NBRC 110450</strain>
    </source>
</reference>
<evidence type="ECO:0000313" key="3">
    <source>
        <dbReference type="Proteomes" id="UP000646749"/>
    </source>
</evidence>
<proteinExistence type="predicted"/>
<dbReference type="RefSeq" id="WP_203863912.1">
    <property type="nucleotide sequence ID" value="NZ_BONW01000001.1"/>
</dbReference>
<comment type="caution">
    <text evidence="2">The sequence shown here is derived from an EMBL/GenBank/DDBJ whole genome shotgun (WGS) entry which is preliminary data.</text>
</comment>
<evidence type="ECO:0008006" key="4">
    <source>
        <dbReference type="Google" id="ProtNLM"/>
    </source>
</evidence>
<dbReference type="EMBL" id="BONW01000001">
    <property type="protein sequence ID" value="GIG85213.1"/>
    <property type="molecule type" value="Genomic_DNA"/>
</dbReference>
<evidence type="ECO:0000313" key="2">
    <source>
        <dbReference type="EMBL" id="GIG85213.1"/>
    </source>
</evidence>
<dbReference type="Gene3D" id="2.60.40.10">
    <property type="entry name" value="Immunoglobulins"/>
    <property type="match status" value="1"/>
</dbReference>
<accession>A0ABQ4DRX8</accession>
<keyword evidence="3" id="KW-1185">Reference proteome</keyword>
<name>A0ABQ4DRX8_9ACTN</name>
<dbReference type="Proteomes" id="UP000646749">
    <property type="component" value="Unassembled WGS sequence"/>
</dbReference>
<protein>
    <recommendedName>
        <fullName evidence="4">DUF11 domain-containing protein</fullName>
    </recommendedName>
</protein>
<evidence type="ECO:0000256" key="1">
    <source>
        <dbReference type="SAM" id="SignalP"/>
    </source>
</evidence>
<dbReference type="InterPro" id="IPR013783">
    <property type="entry name" value="Ig-like_fold"/>
</dbReference>
<feature type="signal peptide" evidence="1">
    <location>
        <begin position="1"/>
        <end position="26"/>
    </location>
</feature>
<sequence length="285" mass="30905">MPRPSILWPVRSLAVLGIVAVTVAVAAPASANPLKSADVTVTFEAARNILPTDGWSSVSAVVRNAGPVPARGARVTLTMPAPFENYGLSTSSDWDCVHTYPAVSFDCRYLRELAPGAKAEAARITPQLRGATVGQRLTGRATASTPRETNTGNNADEQVFQVVGNGLIEGVFWHDVDADGVREAGEPIVDPVHYVARSVDDEDRYGWSNNFGPYRIQVPAKRYSVEVELSTQRWRFTRPNVGSDATDSDLVPYSETTYYQYGRFGPFTVDVNRPTVIDVGLVATS</sequence>
<keyword evidence="1" id="KW-0732">Signal</keyword>